<gene>
    <name evidence="1" type="ORF">ATO12_12800</name>
</gene>
<sequence length="75" mass="8900">MFSFKRNPPDSLTNLDQLYKNVISKLPVANRIKYCESLMYRTTEDISNSNCRFTKRKLKKLLKATERELQELNTN</sequence>
<dbReference type="AlphaFoldDB" id="A0A023BXH4"/>
<reference evidence="1 2" key="1">
    <citation type="submission" date="2014-04" db="EMBL/GenBank/DDBJ databases">
        <title>Aquimarina sp. 22II-S11-z7 Genome Sequencing.</title>
        <authorList>
            <person name="Lai Q."/>
        </authorList>
    </citation>
    <scope>NUCLEOTIDE SEQUENCE [LARGE SCALE GENOMIC DNA]</scope>
    <source>
        <strain evidence="1 2">22II-S11-z7</strain>
    </source>
</reference>
<dbReference type="Proteomes" id="UP000023541">
    <property type="component" value="Unassembled WGS sequence"/>
</dbReference>
<organism evidence="1 2">
    <name type="scientific">Aquimarina atlantica</name>
    <dbReference type="NCBI Taxonomy" id="1317122"/>
    <lineage>
        <taxon>Bacteria</taxon>
        <taxon>Pseudomonadati</taxon>
        <taxon>Bacteroidota</taxon>
        <taxon>Flavobacteriia</taxon>
        <taxon>Flavobacteriales</taxon>
        <taxon>Flavobacteriaceae</taxon>
        <taxon>Aquimarina</taxon>
    </lineage>
</organism>
<dbReference type="eggNOG" id="ENOG5030RNZ">
    <property type="taxonomic scope" value="Bacteria"/>
</dbReference>
<dbReference type="EMBL" id="AQRA01000003">
    <property type="protein sequence ID" value="EZH74639.1"/>
    <property type="molecule type" value="Genomic_DNA"/>
</dbReference>
<name>A0A023BXH4_9FLAO</name>
<proteinExistence type="predicted"/>
<accession>A0A023BXH4</accession>
<protein>
    <submittedName>
        <fullName evidence="1">Uncharacterized protein</fullName>
    </submittedName>
</protein>
<keyword evidence="2" id="KW-1185">Reference proteome</keyword>
<comment type="caution">
    <text evidence="1">The sequence shown here is derived from an EMBL/GenBank/DDBJ whole genome shotgun (WGS) entry which is preliminary data.</text>
</comment>
<evidence type="ECO:0000313" key="2">
    <source>
        <dbReference type="Proteomes" id="UP000023541"/>
    </source>
</evidence>
<dbReference type="RefSeq" id="WP_131248796.1">
    <property type="nucleotide sequence ID" value="NZ_AQRA01000003.1"/>
</dbReference>
<dbReference type="OrthoDB" id="1451111at2"/>
<evidence type="ECO:0000313" key="1">
    <source>
        <dbReference type="EMBL" id="EZH74639.1"/>
    </source>
</evidence>